<keyword evidence="3" id="KW-1185">Reference proteome</keyword>
<protein>
    <submittedName>
        <fullName evidence="2">GMP synthase-Glutamine amidotransferase</fullName>
    </submittedName>
</protein>
<dbReference type="Gene3D" id="3.40.50.880">
    <property type="match status" value="1"/>
</dbReference>
<dbReference type="GO" id="GO:0016740">
    <property type="term" value="F:transferase activity"/>
    <property type="evidence" value="ECO:0007669"/>
    <property type="project" value="UniProtKB-KW"/>
</dbReference>
<dbReference type="GO" id="GO:0005829">
    <property type="term" value="C:cytosol"/>
    <property type="evidence" value="ECO:0007669"/>
    <property type="project" value="TreeGrafter"/>
</dbReference>
<dbReference type="CDD" id="cd01741">
    <property type="entry name" value="GATase1_1"/>
    <property type="match status" value="1"/>
</dbReference>
<evidence type="ECO:0000313" key="2">
    <source>
        <dbReference type="EMBL" id="SFC71531.1"/>
    </source>
</evidence>
<dbReference type="InterPro" id="IPR044992">
    <property type="entry name" value="ChyE-like"/>
</dbReference>
<dbReference type="EMBL" id="FOLO01000016">
    <property type="protein sequence ID" value="SFC71531.1"/>
    <property type="molecule type" value="Genomic_DNA"/>
</dbReference>
<sequence length="245" mass="28063">MKLGILICDHVQTHLQHEFGDYQNMFIKTIIKANTEIKKLKLSFYDVKSGQYPVDINECDAYMSTGSKYSVYENKAWIMHLLSFIKTLYIVKKPFVGICFGHQLIAHALGGLVKKSDKGWGVGVISSNVEKQKHWMKPSLNSINLVVSHQDQVVQLPNRTQVLLSSEFCPYGMIQVDNHFLGIQGHPEFSREYSKALMITRKDKIPKPVLEKGHISLNLIPNDLEVMLWLLCFCEENTKLRPQTL</sequence>
<dbReference type="InterPro" id="IPR029062">
    <property type="entry name" value="Class_I_gatase-like"/>
</dbReference>
<keyword evidence="2" id="KW-0808">Transferase</keyword>
<proteinExistence type="predicted"/>
<dbReference type="PANTHER" id="PTHR42695:SF5">
    <property type="entry name" value="GLUTAMINE AMIDOTRANSFERASE YLR126C-RELATED"/>
    <property type="match status" value="1"/>
</dbReference>
<dbReference type="OrthoDB" id="9813383at2"/>
<name>A0A1I1LEV1_9GAMM</name>
<dbReference type="SUPFAM" id="SSF52317">
    <property type="entry name" value="Class I glutamine amidotransferase-like"/>
    <property type="match status" value="1"/>
</dbReference>
<accession>A0A1I1LEV1</accession>
<feature type="domain" description="Glutamine amidotransferase" evidence="1">
    <location>
        <begin position="80"/>
        <end position="198"/>
    </location>
</feature>
<dbReference type="InterPro" id="IPR017926">
    <property type="entry name" value="GATASE"/>
</dbReference>
<gene>
    <name evidence="2" type="ORF">SAMN02745724_02344</name>
</gene>
<dbReference type="Pfam" id="PF00117">
    <property type="entry name" value="GATase"/>
    <property type="match status" value="1"/>
</dbReference>
<dbReference type="STRING" id="1123010.SAMN02745724_02344"/>
<dbReference type="PROSITE" id="PS51273">
    <property type="entry name" value="GATASE_TYPE_1"/>
    <property type="match status" value="1"/>
</dbReference>
<keyword evidence="2" id="KW-0315">Glutamine amidotransferase</keyword>
<dbReference type="PANTHER" id="PTHR42695">
    <property type="entry name" value="GLUTAMINE AMIDOTRANSFERASE YLR126C-RELATED"/>
    <property type="match status" value="1"/>
</dbReference>
<dbReference type="Proteomes" id="UP000198862">
    <property type="component" value="Unassembled WGS sequence"/>
</dbReference>
<reference evidence="2 3" key="1">
    <citation type="submission" date="2016-10" db="EMBL/GenBank/DDBJ databases">
        <authorList>
            <person name="de Groot N.N."/>
        </authorList>
    </citation>
    <scope>NUCLEOTIDE SEQUENCE [LARGE SCALE GENOMIC DNA]</scope>
    <source>
        <strain evidence="2 3">DSM 6059</strain>
    </source>
</reference>
<evidence type="ECO:0000259" key="1">
    <source>
        <dbReference type="Pfam" id="PF00117"/>
    </source>
</evidence>
<dbReference type="RefSeq" id="WP_091984014.1">
    <property type="nucleotide sequence ID" value="NZ_FOLO01000016.1"/>
</dbReference>
<organism evidence="2 3">
    <name type="scientific">Pseudoalteromonas denitrificans DSM 6059</name>
    <dbReference type="NCBI Taxonomy" id="1123010"/>
    <lineage>
        <taxon>Bacteria</taxon>
        <taxon>Pseudomonadati</taxon>
        <taxon>Pseudomonadota</taxon>
        <taxon>Gammaproteobacteria</taxon>
        <taxon>Alteromonadales</taxon>
        <taxon>Pseudoalteromonadaceae</taxon>
        <taxon>Pseudoalteromonas</taxon>
    </lineage>
</organism>
<evidence type="ECO:0000313" key="3">
    <source>
        <dbReference type="Proteomes" id="UP000198862"/>
    </source>
</evidence>
<dbReference type="AlphaFoldDB" id="A0A1I1LEV1"/>